<feature type="transmembrane region" description="Helical" evidence="2">
    <location>
        <begin position="152"/>
        <end position="170"/>
    </location>
</feature>
<proteinExistence type="predicted"/>
<evidence type="ECO:0000256" key="1">
    <source>
        <dbReference type="SAM" id="MobiDB-lite"/>
    </source>
</evidence>
<feature type="compositionally biased region" description="Basic and acidic residues" evidence="1">
    <location>
        <begin position="83"/>
        <end position="100"/>
    </location>
</feature>
<reference evidence="3 4" key="1">
    <citation type="submission" date="2013-02" db="EMBL/GenBank/DDBJ databases">
        <title>Genome sequence of Clostridium saccharoperbutylacetonicum N1-4(HMT).</title>
        <authorList>
            <person name="Poehlein A."/>
            <person name="Daniel R."/>
        </authorList>
    </citation>
    <scope>NUCLEOTIDE SEQUENCE [LARGE SCALE GENOMIC DNA]</scope>
    <source>
        <strain evidence="4">N1-4(HMT)</strain>
    </source>
</reference>
<name>M1MF57_9CLOT</name>
<evidence type="ECO:0000313" key="3">
    <source>
        <dbReference type="EMBL" id="AGF56554.1"/>
    </source>
</evidence>
<dbReference type="AlphaFoldDB" id="M1MF57"/>
<dbReference type="KEGG" id="csr:Cspa_c27910"/>
<dbReference type="HOGENOM" id="CLU_032554_0_0_9"/>
<dbReference type="eggNOG" id="COG5650">
    <property type="taxonomic scope" value="Bacteria"/>
</dbReference>
<evidence type="ECO:0000313" key="4">
    <source>
        <dbReference type="Proteomes" id="UP000011728"/>
    </source>
</evidence>
<feature type="transmembrane region" description="Helical" evidence="2">
    <location>
        <begin position="12"/>
        <end position="30"/>
    </location>
</feature>
<feature type="compositionally biased region" description="Polar residues" evidence="1">
    <location>
        <begin position="70"/>
        <end position="82"/>
    </location>
</feature>
<sequence length="551" mass="62489">MDIGNLKKQIFKISLVFIVLLSLFTCVYSIQHYNGSNTMGQNVQFNIQGFNNTTDINIPENMPPSKERANSNGNITMQNENGQPREGKSNEQEKNGERRMQPGKFGENMQKGAGNTKYLFGLSIYSISFLILCFGLYYLFRRKKLEFDFKNEKILIMTLLLVGFLLRISASTLMDGYSGDINLFKNWAMTAANGLSTFYSSARQADYPPLYIYVLGLVGKIANITMLNSYYVLLLKIPAIAADVITAFIIYKLAKNYLNSAISIFLAAFYIFNPAVFIDSTFWGQVDSFFTLLIFIATYLLHEKKYAFSSSMFAASILMKPQGIIFLPILFFELVRQSKIKNFMFSALAALVTILVIIIPFSINQQNPLWIVSLYTKTISEYPYASVNAFNFFSLIGGNYKSYNTNLFIVNYHTLGMLFIVITTLIGWFVYIKGNNRKYVSAIALLQIAGVFTFSVGMHERYLFPAVALAVLSYIYLKDKRFMILAIGFSITSYINISTILFNLKASIFNNLMGITSILNIVLVAYLLKVLLDNVVEKFSLKYKRIESEAI</sequence>
<feature type="transmembrane region" description="Helical" evidence="2">
    <location>
        <begin position="412"/>
        <end position="432"/>
    </location>
</feature>
<dbReference type="EMBL" id="CP004121">
    <property type="protein sequence ID" value="AGF56554.1"/>
    <property type="molecule type" value="Genomic_DNA"/>
</dbReference>
<dbReference type="RefSeq" id="WP_015392873.1">
    <property type="nucleotide sequence ID" value="NC_020291.1"/>
</dbReference>
<organism evidence="3 4">
    <name type="scientific">Clostridium saccharoperbutylacetonicum N1-4(HMT)</name>
    <dbReference type="NCBI Taxonomy" id="931276"/>
    <lineage>
        <taxon>Bacteria</taxon>
        <taxon>Bacillati</taxon>
        <taxon>Bacillota</taxon>
        <taxon>Clostridia</taxon>
        <taxon>Eubacteriales</taxon>
        <taxon>Clostridiaceae</taxon>
        <taxon>Clostridium</taxon>
    </lineage>
</organism>
<dbReference type="PATRIC" id="fig|931276.5.peg.2804"/>
<feature type="region of interest" description="Disordered" evidence="1">
    <location>
        <begin position="56"/>
        <end position="107"/>
    </location>
</feature>
<evidence type="ECO:0000256" key="2">
    <source>
        <dbReference type="SAM" id="Phobius"/>
    </source>
</evidence>
<protein>
    <submittedName>
        <fullName evidence="3">Uncharacterized protein</fullName>
    </submittedName>
</protein>
<feature type="transmembrane region" description="Helical" evidence="2">
    <location>
        <begin position="508"/>
        <end position="532"/>
    </location>
</feature>
<feature type="transmembrane region" description="Helical" evidence="2">
    <location>
        <begin position="118"/>
        <end position="140"/>
    </location>
</feature>
<feature type="transmembrane region" description="Helical" evidence="2">
    <location>
        <begin position="439"/>
        <end position="456"/>
    </location>
</feature>
<keyword evidence="4" id="KW-1185">Reference proteome</keyword>
<feature type="transmembrane region" description="Helical" evidence="2">
    <location>
        <begin position="343"/>
        <end position="361"/>
    </location>
</feature>
<feature type="transmembrane region" description="Helical" evidence="2">
    <location>
        <begin position="462"/>
        <end position="477"/>
    </location>
</feature>
<feature type="transmembrane region" description="Helical" evidence="2">
    <location>
        <begin position="484"/>
        <end position="502"/>
    </location>
</feature>
<keyword evidence="2" id="KW-0472">Membrane</keyword>
<dbReference type="STRING" id="36745.CLSAP_25440"/>
<dbReference type="Proteomes" id="UP000011728">
    <property type="component" value="Chromosome"/>
</dbReference>
<keyword evidence="2" id="KW-0812">Transmembrane</keyword>
<accession>M1MF57</accession>
<keyword evidence="2" id="KW-1133">Transmembrane helix</keyword>
<feature type="transmembrane region" description="Helical" evidence="2">
    <location>
        <begin position="313"/>
        <end position="331"/>
    </location>
</feature>
<feature type="transmembrane region" description="Helical" evidence="2">
    <location>
        <begin position="257"/>
        <end position="276"/>
    </location>
</feature>
<gene>
    <name evidence="3" type="ORF">Cspa_c27910</name>
</gene>